<evidence type="ECO:0000256" key="1">
    <source>
        <dbReference type="SAM" id="MobiDB-lite"/>
    </source>
</evidence>
<feature type="compositionally biased region" description="Polar residues" evidence="1">
    <location>
        <begin position="72"/>
        <end position="83"/>
    </location>
</feature>
<feature type="non-terminal residue" evidence="2">
    <location>
        <position position="1"/>
    </location>
</feature>
<feature type="compositionally biased region" description="Low complexity" evidence="1">
    <location>
        <begin position="26"/>
        <end position="35"/>
    </location>
</feature>
<dbReference type="AlphaFoldDB" id="A0A0B6Y8F8"/>
<evidence type="ECO:0000313" key="2">
    <source>
        <dbReference type="EMBL" id="CEK51745.1"/>
    </source>
</evidence>
<organism evidence="2">
    <name type="scientific">Arion vulgaris</name>
    <dbReference type="NCBI Taxonomy" id="1028688"/>
    <lineage>
        <taxon>Eukaryota</taxon>
        <taxon>Metazoa</taxon>
        <taxon>Spiralia</taxon>
        <taxon>Lophotrochozoa</taxon>
        <taxon>Mollusca</taxon>
        <taxon>Gastropoda</taxon>
        <taxon>Heterobranchia</taxon>
        <taxon>Euthyneura</taxon>
        <taxon>Panpulmonata</taxon>
        <taxon>Eupulmonata</taxon>
        <taxon>Stylommatophora</taxon>
        <taxon>Helicina</taxon>
        <taxon>Arionoidea</taxon>
        <taxon>Arionidae</taxon>
        <taxon>Arion</taxon>
    </lineage>
</organism>
<accession>A0A0B6Y8F8</accession>
<proteinExistence type="predicted"/>
<gene>
    <name evidence="2" type="primary">ORF14262</name>
</gene>
<feature type="non-terminal residue" evidence="2">
    <location>
        <position position="216"/>
    </location>
</feature>
<dbReference type="EMBL" id="HACG01004880">
    <property type="protein sequence ID" value="CEK51745.1"/>
    <property type="molecule type" value="Transcribed_RNA"/>
</dbReference>
<feature type="compositionally biased region" description="Acidic residues" evidence="1">
    <location>
        <begin position="53"/>
        <end position="71"/>
    </location>
</feature>
<feature type="region of interest" description="Disordered" evidence="1">
    <location>
        <begin position="1"/>
        <end position="131"/>
    </location>
</feature>
<feature type="compositionally biased region" description="Polar residues" evidence="1">
    <location>
        <begin position="1"/>
        <end position="18"/>
    </location>
</feature>
<name>A0A0B6Y8F8_9EUPU</name>
<reference evidence="2" key="1">
    <citation type="submission" date="2014-12" db="EMBL/GenBank/DDBJ databases">
        <title>Insight into the proteome of Arion vulgaris.</title>
        <authorList>
            <person name="Aradska J."/>
            <person name="Bulat T."/>
            <person name="Smidak R."/>
            <person name="Sarate P."/>
            <person name="Gangsoo J."/>
            <person name="Sialana F."/>
            <person name="Bilban M."/>
            <person name="Lubec G."/>
        </authorList>
    </citation>
    <scope>NUCLEOTIDE SEQUENCE</scope>
    <source>
        <tissue evidence="2">Skin</tissue>
    </source>
</reference>
<sequence length="216" mass="23165">EQTHSNVIESTTERSNVCDSVEDSSESLSELVDVSRQCETGMGDAQPQRLDYDENSADDDDDSEDDDEEIQTCDSVGGNTVLLQLSMHRSAVGDDPEEDVGDSGVSESHCSDPPFFVGAGDSNVDSTSCETTRGISNESVCSLSINREAHEGEMLTTDGCCDSNYERLPHADASYDSSVTGDESSLEGLCVSSSNVMDLQSSSSWEGYPKELLPTE</sequence>
<protein>
    <submittedName>
        <fullName evidence="2">Uncharacterized protein</fullName>
    </submittedName>
</protein>